<keyword evidence="4" id="KW-1185">Reference proteome</keyword>
<sequence length="532" mass="53839">MSAITGALLIGSRDVAEGPTFRAVDPARGSEIEPAFVEAGPAHVAEAAALAAQAFPIYRATAPEARAAFLDAVAAEIEAIGDALIERASQETGLPAARLQGERARTTGQLRLFASWIRAGGADEPRLDSPLPERKPLPRADLRLRHIGVGPVAVFGASNFPLAFSVAGGDTASALAAGCPVIVKGHPAHPGTSELVGRAIRAAVAKAGLPEGVFSLLTGTSHELGGALVGDPRIAAVGFTGSRAGGLALVAIAAKRPVPIPVYAEMSSINPVFLLPAALESRAEALGTAFVGSLTMGAGQFCTNPGLVIAIEGEGLDRFLASAGTAMAGAPSATMLTPGIAGAYAKGVTALAGAGATEIARGGAEAGPNACRPALFVAEAGAFLSEAALSHEVFGASSLVIRCRDAAEMLAIARAVEGQLTATLHLDAADHKLAAELVPVLEEKAGRILANGWPTGVEVCHAMVHGGPFPATSDPRSTSVGTLAIRRFLRPVCYQDLPEALLPAAVKDGNPLRLPRLVDGTIVPAPASEDGK</sequence>
<organism evidence="3 4">
    <name type="scientific">Ancylobacter oerskovii</name>
    <dbReference type="NCBI Taxonomy" id="459519"/>
    <lineage>
        <taxon>Bacteria</taxon>
        <taxon>Pseudomonadati</taxon>
        <taxon>Pseudomonadota</taxon>
        <taxon>Alphaproteobacteria</taxon>
        <taxon>Hyphomicrobiales</taxon>
        <taxon>Xanthobacteraceae</taxon>
        <taxon>Ancylobacter</taxon>
    </lineage>
</organism>
<dbReference type="InterPro" id="IPR015590">
    <property type="entry name" value="Aldehyde_DH_dom"/>
</dbReference>
<accession>A0ABW4YV95</accession>
<keyword evidence="1" id="KW-0560">Oxidoreductase</keyword>
<dbReference type="Proteomes" id="UP001597299">
    <property type="component" value="Unassembled WGS sequence"/>
</dbReference>
<name>A0ABW4YV95_9HYPH</name>
<evidence type="ECO:0000313" key="4">
    <source>
        <dbReference type="Proteomes" id="UP001597299"/>
    </source>
</evidence>
<dbReference type="InterPro" id="IPR044151">
    <property type="entry name" value="ALDH_KGSADH"/>
</dbReference>
<dbReference type="SUPFAM" id="SSF53720">
    <property type="entry name" value="ALDH-like"/>
    <property type="match status" value="1"/>
</dbReference>
<gene>
    <name evidence="3" type="ORF">ACFSNC_06595</name>
</gene>
<feature type="domain" description="Aldehyde dehydrogenase" evidence="2">
    <location>
        <begin position="19"/>
        <end position="459"/>
    </location>
</feature>
<dbReference type="InterPro" id="IPR050740">
    <property type="entry name" value="Aldehyde_DH_Superfamily"/>
</dbReference>
<dbReference type="PANTHER" id="PTHR43353">
    <property type="entry name" value="SUCCINATE-SEMIALDEHYDE DEHYDROGENASE, MITOCHONDRIAL"/>
    <property type="match status" value="1"/>
</dbReference>
<protein>
    <submittedName>
        <fullName evidence="3">Aldehyde dehydrogenase (NADP(+))</fullName>
    </submittedName>
</protein>
<dbReference type="EMBL" id="JBHUHD010000001">
    <property type="protein sequence ID" value="MFD2140059.1"/>
    <property type="molecule type" value="Genomic_DNA"/>
</dbReference>
<dbReference type="RefSeq" id="WP_378295854.1">
    <property type="nucleotide sequence ID" value="NZ_JAHBGB010000033.1"/>
</dbReference>
<evidence type="ECO:0000256" key="1">
    <source>
        <dbReference type="ARBA" id="ARBA00023002"/>
    </source>
</evidence>
<reference evidence="4" key="1">
    <citation type="journal article" date="2019" name="Int. J. Syst. Evol. Microbiol.">
        <title>The Global Catalogue of Microorganisms (GCM) 10K type strain sequencing project: providing services to taxonomists for standard genome sequencing and annotation.</title>
        <authorList>
            <consortium name="The Broad Institute Genomics Platform"/>
            <consortium name="The Broad Institute Genome Sequencing Center for Infectious Disease"/>
            <person name="Wu L."/>
            <person name="Ma J."/>
        </authorList>
    </citation>
    <scope>NUCLEOTIDE SEQUENCE [LARGE SCALE GENOMIC DNA]</scope>
    <source>
        <strain evidence="4">CCM 7435</strain>
    </source>
</reference>
<dbReference type="InterPro" id="IPR016163">
    <property type="entry name" value="Ald_DH_C"/>
</dbReference>
<dbReference type="InterPro" id="IPR016162">
    <property type="entry name" value="Ald_DH_N"/>
</dbReference>
<proteinExistence type="predicted"/>
<comment type="caution">
    <text evidence="3">The sequence shown here is derived from an EMBL/GenBank/DDBJ whole genome shotgun (WGS) entry which is preliminary data.</text>
</comment>
<dbReference type="Gene3D" id="3.40.309.10">
    <property type="entry name" value="Aldehyde Dehydrogenase, Chain A, domain 2"/>
    <property type="match status" value="1"/>
</dbReference>
<dbReference type="InterPro" id="IPR016161">
    <property type="entry name" value="Ald_DH/histidinol_DH"/>
</dbReference>
<dbReference type="Gene3D" id="3.40.605.10">
    <property type="entry name" value="Aldehyde Dehydrogenase, Chain A, domain 1"/>
    <property type="match status" value="1"/>
</dbReference>
<dbReference type="CDD" id="cd07129">
    <property type="entry name" value="ALDH_KGSADH"/>
    <property type="match status" value="1"/>
</dbReference>
<dbReference type="Pfam" id="PF00171">
    <property type="entry name" value="Aldedh"/>
    <property type="match status" value="1"/>
</dbReference>
<evidence type="ECO:0000259" key="2">
    <source>
        <dbReference type="Pfam" id="PF00171"/>
    </source>
</evidence>
<dbReference type="PANTHER" id="PTHR43353:SF3">
    <property type="entry name" value="ALDEHYDE DEHYDROGENASE-RELATED"/>
    <property type="match status" value="1"/>
</dbReference>
<evidence type="ECO:0000313" key="3">
    <source>
        <dbReference type="EMBL" id="MFD2140059.1"/>
    </source>
</evidence>